<dbReference type="InParanoid" id="A0A2K3D860"/>
<dbReference type="EMBL" id="CM008972">
    <property type="protein sequence ID" value="PNW76721.1"/>
    <property type="molecule type" value="Genomic_DNA"/>
</dbReference>
<evidence type="ECO:0000313" key="3">
    <source>
        <dbReference type="EMBL" id="PNW76721.1"/>
    </source>
</evidence>
<dbReference type="AlphaFoldDB" id="A0A2K3D860"/>
<feature type="transmembrane region" description="Helical" evidence="2">
    <location>
        <begin position="123"/>
        <end position="140"/>
    </location>
</feature>
<keyword evidence="2" id="KW-1133">Transmembrane helix</keyword>
<dbReference type="KEGG" id="cre:CHLRE_11g468600v5"/>
<organism evidence="3 4">
    <name type="scientific">Chlamydomonas reinhardtii</name>
    <name type="common">Chlamydomonas smithii</name>
    <dbReference type="NCBI Taxonomy" id="3055"/>
    <lineage>
        <taxon>Eukaryota</taxon>
        <taxon>Viridiplantae</taxon>
        <taxon>Chlorophyta</taxon>
        <taxon>core chlorophytes</taxon>
        <taxon>Chlorophyceae</taxon>
        <taxon>CS clade</taxon>
        <taxon>Chlamydomonadales</taxon>
        <taxon>Chlamydomonadaceae</taxon>
        <taxon>Chlamydomonas</taxon>
    </lineage>
</organism>
<sequence>MAPSPSRQAGASSTSGNSDGQASSRGHSGTTRGALSGVMGASPFGVLATTPELPTSTLVLGPTSSSPRPLLPTSESSARRPGLSLRRANSNSASGGPGSRASAGGTHSAPVGRRGGFLTLKRAGIVLLLLQLAFGWLVFVHRPAWLAGVTGLVRSAPAAISSSHRATITTSTAHASDGEGNGDGAAARTTTKAGAHVAALTSSRKERVGTTLNDLAHRAGVSTDVPAAATGAATTTTKLTSTTAQTSHHISNKAMQHSVRLQPTAAAAIDSKKANGANAAAATAAAAAAVAAAAAGTAVAAKSLKGTQQAAYPPFTVPVVPYANRVSSPPRITGVVFYGRRSRVRILDCYLQRNMARRGGLLAEVVFVRATWETADVAFLEKLIQLRAPDYRSLMPQRLDVGYTGHYAWMDPDQIYVKIDDDVVFISDHAIDHMLAAHMLNRWHLISANVVNHQPLELPHSQRGAHTLYEQAVAGDKSSWAPVMKARKVAAAGAGGGNVTSSEVLEPVPFIDNGWDVWGDWKKAASVHYSFLANHAANRLGVYEFPHNEKLWDFHAHIGYTRWRINMIMFKGAAIDVHVFNMSSTTGTYPGDDEDYITRILPQQLNKTSAAVSPALAVHFSFYMQRGGLENNTDLLDRYALLAERTCGRLLPPE</sequence>
<feature type="region of interest" description="Disordered" evidence="1">
    <location>
        <begin position="55"/>
        <end position="111"/>
    </location>
</feature>
<dbReference type="GeneID" id="5725051"/>
<protein>
    <submittedName>
        <fullName evidence="3">Uncharacterized protein</fullName>
    </submittedName>
</protein>
<feature type="compositionally biased region" description="Polar residues" evidence="1">
    <location>
        <begin position="1"/>
        <end position="33"/>
    </location>
</feature>
<dbReference type="STRING" id="3055.A0A2K3D860"/>
<evidence type="ECO:0000313" key="4">
    <source>
        <dbReference type="Proteomes" id="UP000006906"/>
    </source>
</evidence>
<dbReference type="PaxDb" id="3055-EDO98564"/>
<keyword evidence="2" id="KW-0472">Membrane</keyword>
<keyword evidence="4" id="KW-1185">Reference proteome</keyword>
<dbReference type="Proteomes" id="UP000006906">
    <property type="component" value="Chromosome 11"/>
</dbReference>
<feature type="compositionally biased region" description="Low complexity" evidence="1">
    <location>
        <begin position="87"/>
        <end position="105"/>
    </location>
</feature>
<proteinExistence type="predicted"/>
<feature type="compositionally biased region" description="Low complexity" evidence="1">
    <location>
        <begin position="62"/>
        <end position="76"/>
    </location>
</feature>
<feature type="region of interest" description="Disordered" evidence="1">
    <location>
        <begin position="1"/>
        <end position="41"/>
    </location>
</feature>
<keyword evidence="2" id="KW-0812">Transmembrane</keyword>
<dbReference type="Gramene" id="PNW76721">
    <property type="protein sequence ID" value="PNW76721"/>
    <property type="gene ID" value="CHLRE_11g468600v5"/>
</dbReference>
<evidence type="ECO:0000256" key="1">
    <source>
        <dbReference type="SAM" id="MobiDB-lite"/>
    </source>
</evidence>
<dbReference type="OrthoDB" id="5593235at2759"/>
<dbReference type="RefSeq" id="XP_042919585.1">
    <property type="nucleotide sequence ID" value="XM_043067580.1"/>
</dbReference>
<accession>A0A2K3D860</accession>
<dbReference type="ExpressionAtlas" id="A0A2K3D860">
    <property type="expression patterns" value="baseline and differential"/>
</dbReference>
<gene>
    <name evidence="3" type="ORF">CHLRE_11g468600v5</name>
</gene>
<reference evidence="3 4" key="1">
    <citation type="journal article" date="2007" name="Science">
        <title>The Chlamydomonas genome reveals the evolution of key animal and plant functions.</title>
        <authorList>
            <person name="Merchant S.S."/>
            <person name="Prochnik S.E."/>
            <person name="Vallon O."/>
            <person name="Harris E.H."/>
            <person name="Karpowicz S.J."/>
            <person name="Witman G.B."/>
            <person name="Terry A."/>
            <person name="Salamov A."/>
            <person name="Fritz-Laylin L.K."/>
            <person name="Marechal-Drouard L."/>
            <person name="Marshall W.F."/>
            <person name="Qu L.H."/>
            <person name="Nelson D.R."/>
            <person name="Sanderfoot A.A."/>
            <person name="Spalding M.H."/>
            <person name="Kapitonov V.V."/>
            <person name="Ren Q."/>
            <person name="Ferris P."/>
            <person name="Lindquist E."/>
            <person name="Shapiro H."/>
            <person name="Lucas S.M."/>
            <person name="Grimwood J."/>
            <person name="Schmutz J."/>
            <person name="Cardol P."/>
            <person name="Cerutti H."/>
            <person name="Chanfreau G."/>
            <person name="Chen C.L."/>
            <person name="Cognat V."/>
            <person name="Croft M.T."/>
            <person name="Dent R."/>
            <person name="Dutcher S."/>
            <person name="Fernandez E."/>
            <person name="Fukuzawa H."/>
            <person name="Gonzalez-Ballester D."/>
            <person name="Gonzalez-Halphen D."/>
            <person name="Hallmann A."/>
            <person name="Hanikenne M."/>
            <person name="Hippler M."/>
            <person name="Inwood W."/>
            <person name="Jabbari K."/>
            <person name="Kalanon M."/>
            <person name="Kuras R."/>
            <person name="Lefebvre P.A."/>
            <person name="Lemaire S.D."/>
            <person name="Lobanov A.V."/>
            <person name="Lohr M."/>
            <person name="Manuell A."/>
            <person name="Meier I."/>
            <person name="Mets L."/>
            <person name="Mittag M."/>
            <person name="Mittelmeier T."/>
            <person name="Moroney J.V."/>
            <person name="Moseley J."/>
            <person name="Napoli C."/>
            <person name="Nedelcu A.M."/>
            <person name="Niyogi K."/>
            <person name="Novoselov S.V."/>
            <person name="Paulsen I.T."/>
            <person name="Pazour G."/>
            <person name="Purton S."/>
            <person name="Ral J.P."/>
            <person name="Riano-Pachon D.M."/>
            <person name="Riekhof W."/>
            <person name="Rymarquis L."/>
            <person name="Schroda M."/>
            <person name="Stern D."/>
            <person name="Umen J."/>
            <person name="Willows R."/>
            <person name="Wilson N."/>
            <person name="Zimmer S.L."/>
            <person name="Allmer J."/>
            <person name="Balk J."/>
            <person name="Bisova K."/>
            <person name="Chen C.J."/>
            <person name="Elias M."/>
            <person name="Gendler K."/>
            <person name="Hauser C."/>
            <person name="Lamb M.R."/>
            <person name="Ledford H."/>
            <person name="Long J.C."/>
            <person name="Minagawa J."/>
            <person name="Page M.D."/>
            <person name="Pan J."/>
            <person name="Pootakham W."/>
            <person name="Roje S."/>
            <person name="Rose A."/>
            <person name="Stahlberg E."/>
            <person name="Terauchi A.M."/>
            <person name="Yang P."/>
            <person name="Ball S."/>
            <person name="Bowler C."/>
            <person name="Dieckmann C.L."/>
            <person name="Gladyshev V.N."/>
            <person name="Green P."/>
            <person name="Jorgensen R."/>
            <person name="Mayfield S."/>
            <person name="Mueller-Roeber B."/>
            <person name="Rajamani S."/>
            <person name="Sayre R.T."/>
            <person name="Brokstein P."/>
            <person name="Dubchak I."/>
            <person name="Goodstein D."/>
            <person name="Hornick L."/>
            <person name="Huang Y.W."/>
            <person name="Jhaveri J."/>
            <person name="Luo Y."/>
            <person name="Martinez D."/>
            <person name="Ngau W.C."/>
            <person name="Otillar B."/>
            <person name="Poliakov A."/>
            <person name="Porter A."/>
            <person name="Szajkowski L."/>
            <person name="Werner G."/>
            <person name="Zhou K."/>
            <person name="Grigoriev I.V."/>
            <person name="Rokhsar D.S."/>
            <person name="Grossman A.R."/>
        </authorList>
    </citation>
    <scope>NUCLEOTIDE SEQUENCE [LARGE SCALE GENOMIC DNA]</scope>
    <source>
        <strain evidence="4">CC-503</strain>
    </source>
</reference>
<evidence type="ECO:0000256" key="2">
    <source>
        <dbReference type="SAM" id="Phobius"/>
    </source>
</evidence>
<name>A0A2K3D860_CHLRE</name>